<dbReference type="RefSeq" id="WP_000256871.1">
    <property type="nucleotide sequence ID" value="NZ_AP018935.1"/>
</dbReference>
<dbReference type="PANTHER" id="PTHR46577">
    <property type="entry name" value="HTH-TYPE TRANSCRIPTIONAL REGULATORY PROTEIN GABR"/>
    <property type="match status" value="1"/>
</dbReference>
<evidence type="ECO:0000259" key="7">
    <source>
        <dbReference type="PROSITE" id="PS50949"/>
    </source>
</evidence>
<dbReference type="EMBL" id="QHGZ01000218">
    <property type="protein sequence ID" value="RDY78028.1"/>
    <property type="molecule type" value="Genomic_DNA"/>
</dbReference>
<dbReference type="InterPro" id="IPR000524">
    <property type="entry name" value="Tscrpt_reg_HTH_GntR"/>
</dbReference>
<evidence type="ECO:0000256" key="2">
    <source>
        <dbReference type="ARBA" id="ARBA00022576"/>
    </source>
</evidence>
<evidence type="ECO:0000256" key="6">
    <source>
        <dbReference type="ARBA" id="ARBA00023163"/>
    </source>
</evidence>
<dbReference type="InterPro" id="IPR051446">
    <property type="entry name" value="HTH_trans_reg/aminotransferase"/>
</dbReference>
<dbReference type="SUPFAM" id="SSF53383">
    <property type="entry name" value="PLP-dependent transferases"/>
    <property type="match status" value="1"/>
</dbReference>
<reference evidence="8 11" key="1">
    <citation type="journal article" date="2015" name="PLoS ONE">
        <title>Genomic analysis reveals the molecular basis for capsule loss in the group B streptococcus population.</title>
        <authorList>
            <consortium name="DEVANI Consortium"/>
            <person name="Rosini R."/>
            <person name="Campisi E."/>
            <person name="De Chiara M."/>
            <person name="Tettelin H."/>
            <person name="Rinaudo D."/>
            <person name="Toniolo C."/>
            <person name="Metruccio M."/>
            <person name="Guidotti S."/>
            <person name="Sorensen U.B."/>
            <person name="Kilian M."/>
            <person name="Ramirez M."/>
            <person name="Janulczyk R."/>
            <person name="Donati C."/>
            <person name="Grandi G."/>
            <person name="Margarit I."/>
        </authorList>
    </citation>
    <scope>NUCLEOTIDE SEQUENCE [LARGE SCALE GENOMIC DNA]</scope>
    <source>
        <strain evidence="8 11">ES-PW-063</strain>
    </source>
</reference>
<keyword evidence="5" id="KW-0238">DNA-binding</keyword>
<comment type="similarity">
    <text evidence="1">In the C-terminal section; belongs to the class-I pyridoxal-phosphate-dependent aminotransferase family.</text>
</comment>
<reference evidence="10 13" key="3">
    <citation type="journal article" date="2018" name="Emerg. Microbes Infect.">
        <title>Phenotypic and molecular analysis of nontypeable Group B streptococci: identification of cps2a and hybrid cps2a/cps5 Group B streptococcal capsule gene clusters.</title>
        <authorList>
            <person name="Alhhazmi A."/>
            <person name="Tyrrell G.J."/>
        </authorList>
    </citation>
    <scope>NUCLEOTIDE SEQUENCE [LARGE SCALE GENOMIC DNA]</scope>
    <source>
        <strain evidence="10 13">PLGBS17</strain>
    </source>
</reference>
<dbReference type="GO" id="GO:0030170">
    <property type="term" value="F:pyridoxal phosphate binding"/>
    <property type="evidence" value="ECO:0007669"/>
    <property type="project" value="InterPro"/>
</dbReference>
<dbReference type="PROSITE" id="PS50949">
    <property type="entry name" value="HTH_GNTR"/>
    <property type="match status" value="1"/>
</dbReference>
<dbReference type="Gene3D" id="3.40.640.10">
    <property type="entry name" value="Type I PLP-dependent aspartate aminotransferase-like (Major domain)"/>
    <property type="match status" value="1"/>
</dbReference>
<sequence>MVTKVEEIRSYLIASIQNGKLAPGDRLPSIRQLANQFSCNKDTVQRVLMELRFDNYIYAKPRSGYYVFDSHQEEVEEGVSLPNSEIANIAYDDFRLCLNETLIGREDYLFNYYYRQEGLLDLSKAVAKLMEETGVYVPLDDIVITAGTQQALFILTQVTFPNRKSRVLIEEPTYPRMIELIKTQNLPYETISRGTHGIDFQRLEEIFQTQSIKFFYVIPRMHNPLGTSYNPVEMKRLIEMAEKYDVYIVEDDYMSDFASQSPLHYYDTHGRVIYLKSFSKAIFPALRLAAICLPQALKSTFMAYKKLMDYDTNLILQKALALYIENGLYAKNSQYLKYRYQKDLANSKSILADHPNLPSYSLHHDSVLFDCSKLDNFKILRQYGDTLENYFCQKSHQSLLQVKNDSCLKQFLGSL</sequence>
<reference evidence="9 12" key="2">
    <citation type="journal article" date="2016" name="Sci. Rep.">
        <title>Serotype IV Streptococcus agalactiae ST-452 has arisen from large genomic recombination events between CC23 and the hypervirulent CC17 lineages.</title>
        <authorList>
            <person name="Campisi E."/>
            <person name="Rinaudo C.D."/>
            <person name="Donati C."/>
            <person name="Barucco M."/>
            <person name="Torricelli G."/>
            <person name="Edwards M.S."/>
            <person name="Baker C.J."/>
            <person name="Margarit I."/>
            <person name="Rosini R."/>
        </authorList>
    </citation>
    <scope>NUCLEOTIDE SEQUENCE [LARGE SCALE GENOMIC DNA]</scope>
    <source>
        <strain evidence="9 12">CZ-PW-140</strain>
    </source>
</reference>
<keyword evidence="6" id="KW-0804">Transcription</keyword>
<evidence type="ECO:0000313" key="8">
    <source>
        <dbReference type="EMBL" id="KLJ27937.1"/>
    </source>
</evidence>
<dbReference type="Pfam" id="PF00392">
    <property type="entry name" value="GntR"/>
    <property type="match status" value="1"/>
</dbReference>
<evidence type="ECO:0000256" key="3">
    <source>
        <dbReference type="ARBA" id="ARBA00022898"/>
    </source>
</evidence>
<dbReference type="InterPro" id="IPR015421">
    <property type="entry name" value="PyrdxlP-dep_Trfase_major"/>
</dbReference>
<keyword evidence="3" id="KW-0663">Pyridoxal phosphate</keyword>
<evidence type="ECO:0000313" key="10">
    <source>
        <dbReference type="EMBL" id="RDY78028.1"/>
    </source>
</evidence>
<dbReference type="EMBL" id="LCVB01000034">
    <property type="protein sequence ID" value="KLJ27937.1"/>
    <property type="molecule type" value="Genomic_DNA"/>
</dbReference>
<comment type="caution">
    <text evidence="9">The sequence shown here is derived from an EMBL/GenBank/DDBJ whole genome shotgun (WGS) entry which is preliminary data.</text>
</comment>
<dbReference type="InterPro" id="IPR004839">
    <property type="entry name" value="Aminotransferase_I/II_large"/>
</dbReference>
<keyword evidence="4" id="KW-0805">Transcription regulation</keyword>
<evidence type="ECO:0000313" key="12">
    <source>
        <dbReference type="Proteomes" id="UP000093122"/>
    </source>
</evidence>
<dbReference type="Pfam" id="PF00155">
    <property type="entry name" value="Aminotran_1_2"/>
    <property type="match status" value="1"/>
</dbReference>
<dbReference type="InterPro" id="IPR036388">
    <property type="entry name" value="WH-like_DNA-bd_sf"/>
</dbReference>
<evidence type="ECO:0000313" key="11">
    <source>
        <dbReference type="Proteomes" id="UP000035174"/>
    </source>
</evidence>
<dbReference type="SMART" id="SM00345">
    <property type="entry name" value="HTH_GNTR"/>
    <property type="match status" value="1"/>
</dbReference>
<evidence type="ECO:0000313" key="9">
    <source>
        <dbReference type="EMBL" id="OCM72654.1"/>
    </source>
</evidence>
<dbReference type="GO" id="GO:0008483">
    <property type="term" value="F:transaminase activity"/>
    <property type="evidence" value="ECO:0007669"/>
    <property type="project" value="UniProtKB-KW"/>
</dbReference>
<dbReference type="Proteomes" id="UP000035174">
    <property type="component" value="Unassembled WGS sequence"/>
</dbReference>
<feature type="domain" description="HTH gntR-type" evidence="7">
    <location>
        <begin position="2"/>
        <end position="70"/>
    </location>
</feature>
<dbReference type="GO" id="GO:0003700">
    <property type="term" value="F:DNA-binding transcription factor activity"/>
    <property type="evidence" value="ECO:0007669"/>
    <property type="project" value="InterPro"/>
</dbReference>
<keyword evidence="10" id="KW-0808">Transferase</keyword>
<name>A0A0E1EJF9_STRAG</name>
<proteinExistence type="inferred from homology"/>
<evidence type="ECO:0000256" key="4">
    <source>
        <dbReference type="ARBA" id="ARBA00023015"/>
    </source>
</evidence>
<evidence type="ECO:0000256" key="1">
    <source>
        <dbReference type="ARBA" id="ARBA00005384"/>
    </source>
</evidence>
<dbReference type="CDD" id="cd00609">
    <property type="entry name" value="AAT_like"/>
    <property type="match status" value="1"/>
</dbReference>
<organism evidence="9 12">
    <name type="scientific">Streptococcus agalactiae</name>
    <dbReference type="NCBI Taxonomy" id="1311"/>
    <lineage>
        <taxon>Bacteria</taxon>
        <taxon>Bacillati</taxon>
        <taxon>Bacillota</taxon>
        <taxon>Bacilli</taxon>
        <taxon>Lactobacillales</taxon>
        <taxon>Streptococcaceae</taxon>
        <taxon>Streptococcus</taxon>
    </lineage>
</organism>
<dbReference type="Proteomes" id="UP000256718">
    <property type="component" value="Unassembled WGS sequence"/>
</dbReference>
<dbReference type="InterPro" id="IPR015424">
    <property type="entry name" value="PyrdxlP-dep_Trfase"/>
</dbReference>
<gene>
    <name evidence="9" type="ORF">AX245_01915</name>
    <name evidence="10" type="ORF">C4618_10695</name>
    <name evidence="8" type="ORF">WA45_09760</name>
</gene>
<dbReference type="InterPro" id="IPR036390">
    <property type="entry name" value="WH_DNA-bd_sf"/>
</dbReference>
<evidence type="ECO:0000313" key="13">
    <source>
        <dbReference type="Proteomes" id="UP000256718"/>
    </source>
</evidence>
<dbReference type="SUPFAM" id="SSF46785">
    <property type="entry name" value="Winged helix' DNA-binding domain"/>
    <property type="match status" value="1"/>
</dbReference>
<evidence type="ECO:0000256" key="5">
    <source>
        <dbReference type="ARBA" id="ARBA00023125"/>
    </source>
</evidence>
<protein>
    <submittedName>
        <fullName evidence="9">GntR family transcriptional regulator</fullName>
    </submittedName>
    <submittedName>
        <fullName evidence="10">PLP-dependent aminotransferase family protein</fullName>
    </submittedName>
</protein>
<dbReference type="PANTHER" id="PTHR46577:SF1">
    <property type="entry name" value="HTH-TYPE TRANSCRIPTIONAL REGULATORY PROTEIN GABR"/>
    <property type="match status" value="1"/>
</dbReference>
<dbReference type="EMBL" id="MAWT01000003">
    <property type="protein sequence ID" value="OCM72654.1"/>
    <property type="molecule type" value="Genomic_DNA"/>
</dbReference>
<dbReference type="GO" id="GO:0003677">
    <property type="term" value="F:DNA binding"/>
    <property type="evidence" value="ECO:0007669"/>
    <property type="project" value="UniProtKB-KW"/>
</dbReference>
<dbReference type="CDD" id="cd07377">
    <property type="entry name" value="WHTH_GntR"/>
    <property type="match status" value="1"/>
</dbReference>
<keyword evidence="2 10" id="KW-0032">Aminotransferase</keyword>
<accession>A0A0E1EJF9</accession>
<dbReference type="AlphaFoldDB" id="A0A0E1EJF9"/>
<dbReference type="Gene3D" id="1.10.10.10">
    <property type="entry name" value="Winged helix-like DNA-binding domain superfamily/Winged helix DNA-binding domain"/>
    <property type="match status" value="1"/>
</dbReference>
<dbReference type="Proteomes" id="UP000093122">
    <property type="component" value="Unassembled WGS sequence"/>
</dbReference>
<dbReference type="KEGG" id="sage:EN72_00765"/>